<gene>
    <name evidence="8" type="ORF">MAR_025076</name>
</gene>
<evidence type="ECO:0000256" key="6">
    <source>
        <dbReference type="SAM" id="MobiDB-lite"/>
    </source>
</evidence>
<feature type="region of interest" description="Disordered" evidence="6">
    <location>
        <begin position="1"/>
        <end position="25"/>
    </location>
</feature>
<keyword evidence="5" id="KW-0464">Manganese</keyword>
<comment type="similarity">
    <text evidence="5">Belongs to the glycosyltransferase 2 family. GalNAc-T subfamily.</text>
</comment>
<dbReference type="EC" id="2.4.1.-" evidence="5"/>
<protein>
    <recommendedName>
        <fullName evidence="5">Polypeptide N-acetylgalactosaminyltransferase</fullName>
        <ecNumber evidence="5">2.4.1.-</ecNumber>
    </recommendedName>
    <alternativeName>
        <fullName evidence="5">Protein-UDP acetylgalactosaminyltransferase</fullName>
    </alternativeName>
</protein>
<keyword evidence="9" id="KW-1185">Reference proteome</keyword>
<evidence type="ECO:0000256" key="4">
    <source>
        <dbReference type="ARBA" id="ARBA00023157"/>
    </source>
</evidence>
<dbReference type="EMBL" id="CP111014">
    <property type="protein sequence ID" value="WAR00704.1"/>
    <property type="molecule type" value="Genomic_DNA"/>
</dbReference>
<keyword evidence="5" id="KW-0328">Glycosyltransferase</keyword>
<dbReference type="InterPro" id="IPR035992">
    <property type="entry name" value="Ricin_B-like_lectins"/>
</dbReference>
<dbReference type="InterPro" id="IPR029044">
    <property type="entry name" value="Nucleotide-diphossugar_trans"/>
</dbReference>
<dbReference type="InterPro" id="IPR000772">
    <property type="entry name" value="Ricin_B_lectin"/>
</dbReference>
<dbReference type="SUPFAM" id="SSF53448">
    <property type="entry name" value="Nucleotide-diphospho-sugar transferases"/>
    <property type="match status" value="1"/>
</dbReference>
<keyword evidence="4 5" id="KW-1015">Disulfide bond</keyword>
<dbReference type="PROSITE" id="PS50231">
    <property type="entry name" value="RICIN_B_LECTIN"/>
    <property type="match status" value="1"/>
</dbReference>
<dbReference type="InterPro" id="IPR001173">
    <property type="entry name" value="Glyco_trans_2-like"/>
</dbReference>
<reference evidence="8" key="1">
    <citation type="submission" date="2022-11" db="EMBL/GenBank/DDBJ databases">
        <title>Centuries of genome instability and evolution in soft-shell clam transmissible cancer (bioRxiv).</title>
        <authorList>
            <person name="Hart S.F.M."/>
            <person name="Yonemitsu M.A."/>
            <person name="Giersch R.M."/>
            <person name="Beal B.F."/>
            <person name="Arriagada G."/>
            <person name="Davis B.W."/>
            <person name="Ostrander E.A."/>
            <person name="Goff S.P."/>
            <person name="Metzger M.J."/>
        </authorList>
    </citation>
    <scope>NUCLEOTIDE SEQUENCE</scope>
    <source>
        <strain evidence="8">MELC-2E11</strain>
        <tissue evidence="8">Siphon/mantle</tissue>
    </source>
</reference>
<evidence type="ECO:0000256" key="5">
    <source>
        <dbReference type="RuleBase" id="RU361242"/>
    </source>
</evidence>
<comment type="subcellular location">
    <subcellularLocation>
        <location evidence="1 5">Golgi apparatus membrane</location>
        <topology evidence="1 5">Single-pass type II membrane protein</topology>
    </subcellularLocation>
</comment>
<keyword evidence="2 5" id="KW-0430">Lectin</keyword>
<organism evidence="8 9">
    <name type="scientific">Mya arenaria</name>
    <name type="common">Soft-shell clam</name>
    <dbReference type="NCBI Taxonomy" id="6604"/>
    <lineage>
        <taxon>Eukaryota</taxon>
        <taxon>Metazoa</taxon>
        <taxon>Spiralia</taxon>
        <taxon>Lophotrochozoa</taxon>
        <taxon>Mollusca</taxon>
        <taxon>Bivalvia</taxon>
        <taxon>Autobranchia</taxon>
        <taxon>Heteroconchia</taxon>
        <taxon>Euheterodonta</taxon>
        <taxon>Imparidentia</taxon>
        <taxon>Neoheterodontei</taxon>
        <taxon>Myida</taxon>
        <taxon>Myoidea</taxon>
        <taxon>Myidae</taxon>
        <taxon>Mya</taxon>
    </lineage>
</organism>
<dbReference type="PANTHER" id="PTHR11675:SF43">
    <property type="entry name" value="POLYPEPTIDE N-ACETYLGALACTOSAMINYLTRANSFERASE 1"/>
    <property type="match status" value="1"/>
</dbReference>
<keyword evidence="3 5" id="KW-0333">Golgi apparatus</keyword>
<sequence>MDVSAPGANGNKRMEYRGGGDQHQAGKPMTILCVAECSLRSGQECNTPRSHAASLASALTWEQYQNDPSTITGNDLIDKYGRGDPGLPGENGTGVVFQGEERSEAERLIQKYNVNVYASDRIPLNRMVPDARFKGCRGIPYATELPTASIIIPFFDEWPSILLRTLYSLVNRTPRKLLHEIILVDDGSLMPELGKQLDDYLVTHFPQGLVRIIRVPERQGLIQARLMGYRNSTGDVIIFFDSHMEPLLTEVKADRRTVAMGSLDYIQLDTMEYKFYKDYMTRYGFDWRLVFFETFFRADQVGPRPESTRPGTVMVGAAYAIDRKYFGEMGTYDEGMRVWGGENLEMAWRNIKYKRVPCSPQIWLCGGRLVHAPCSHIGHVARSQPYTFPGGREAVEQYNYKRAVEVWMEDEHKELIYNTFPHMKKMDVGDLSERLALKRRLQCRPFSWFMENIWPELFVLNRNVTAWGSARNLNTNKCLDNHNYLFQADEPLFADNCHYQFAAQGFSLTTGRRLRTSLQCVVVKGSVSGTRPRLEDCIIGPQGDTWTHQQSGSLKHDPTGLCLDLDDQGPVMKTCNATSITQLWQFNTYKKGFAGGVVSVISTKPGVSRGLAVPASN</sequence>
<name>A0ABY7DUY0_MYAAR</name>
<feature type="domain" description="Ricin B lectin" evidence="7">
    <location>
        <begin position="464"/>
        <end position="587"/>
    </location>
</feature>
<proteinExistence type="inferred from homology"/>
<comment type="pathway">
    <text evidence="5">Protein modification; protein glycosylation.</text>
</comment>
<evidence type="ECO:0000256" key="3">
    <source>
        <dbReference type="ARBA" id="ARBA00023034"/>
    </source>
</evidence>
<dbReference type="Gene3D" id="3.90.550.10">
    <property type="entry name" value="Spore Coat Polysaccharide Biosynthesis Protein SpsA, Chain A"/>
    <property type="match status" value="1"/>
</dbReference>
<evidence type="ECO:0000259" key="7">
    <source>
        <dbReference type="SMART" id="SM00458"/>
    </source>
</evidence>
<dbReference type="Gene3D" id="2.80.10.50">
    <property type="match status" value="1"/>
</dbReference>
<evidence type="ECO:0000313" key="9">
    <source>
        <dbReference type="Proteomes" id="UP001164746"/>
    </source>
</evidence>
<evidence type="ECO:0000256" key="2">
    <source>
        <dbReference type="ARBA" id="ARBA00022734"/>
    </source>
</evidence>
<keyword evidence="5" id="KW-0808">Transferase</keyword>
<dbReference type="SUPFAM" id="SSF50370">
    <property type="entry name" value="Ricin B-like lectins"/>
    <property type="match status" value="1"/>
</dbReference>
<evidence type="ECO:0000313" key="8">
    <source>
        <dbReference type="EMBL" id="WAR00704.1"/>
    </source>
</evidence>
<dbReference type="Proteomes" id="UP001164746">
    <property type="component" value="Chromosome 3"/>
</dbReference>
<comment type="cofactor">
    <cofactor evidence="5">
        <name>Mn(2+)</name>
        <dbReference type="ChEBI" id="CHEBI:29035"/>
    </cofactor>
</comment>
<dbReference type="PANTHER" id="PTHR11675">
    <property type="entry name" value="N-ACETYLGALACTOSAMINYLTRANSFERASE"/>
    <property type="match status" value="1"/>
</dbReference>
<evidence type="ECO:0000256" key="1">
    <source>
        <dbReference type="ARBA" id="ARBA00004323"/>
    </source>
</evidence>
<dbReference type="Pfam" id="PF00652">
    <property type="entry name" value="Ricin_B_lectin"/>
    <property type="match status" value="1"/>
</dbReference>
<dbReference type="SMART" id="SM00458">
    <property type="entry name" value="RICIN"/>
    <property type="match status" value="1"/>
</dbReference>
<dbReference type="Pfam" id="PF00535">
    <property type="entry name" value="Glycos_transf_2"/>
    <property type="match status" value="1"/>
</dbReference>
<accession>A0ABY7DUY0</accession>